<dbReference type="Gene3D" id="3.90.550.10">
    <property type="entry name" value="Spore Coat Polysaccharide Biosynthesis Protein SpsA, Chain A"/>
    <property type="match status" value="1"/>
</dbReference>
<dbReference type="PANTHER" id="PTHR43646:SF6">
    <property type="entry name" value="PRE-MYCOFACTOCIN GLYCOSYLTRANSFERASE"/>
    <property type="match status" value="1"/>
</dbReference>
<comment type="caution">
    <text evidence="2">The sequence shown here is derived from an EMBL/GenBank/DDBJ whole genome shotgun (WGS) entry which is preliminary data.</text>
</comment>
<name>A0A2U2J511_9SPHN</name>
<keyword evidence="2" id="KW-0808">Transferase</keyword>
<reference evidence="2 3" key="1">
    <citation type="submission" date="2018-05" db="EMBL/GenBank/DDBJ databases">
        <title>Genome of Sphingosinicella humi QZX222.</title>
        <authorList>
            <person name="Qiao Z."/>
            <person name="Wang G."/>
        </authorList>
    </citation>
    <scope>NUCLEOTIDE SEQUENCE [LARGE SCALE GENOMIC DNA]</scope>
    <source>
        <strain evidence="2 3">QZX222</strain>
    </source>
</reference>
<gene>
    <name evidence="2" type="ORF">DF286_11605</name>
</gene>
<evidence type="ECO:0000313" key="2">
    <source>
        <dbReference type="EMBL" id="PWG03443.1"/>
    </source>
</evidence>
<sequence>MRVTVIIPHFQDLAGLDRCLSALKQQTYPSTDFEIIVADNGSPVGEAAVAECIAGRAKLVIASERGAGMARNAAAAAASGEILAFVDSDCVPDPEWLEAGMAAVANSDIAGGQVRVLVDDPSRPTPTEAFESVFAFNFEDYILKKGFTGSGNMFVWSTIFRDVGGFRNGVSEDVEWSHRARAMGYGIAYAPAAIVGHPARRNWLELKHKWRRLASEQFELKRARPAGSLRWLILTWVTPLSALVHLPKVMMDPRLPTIGSRLGALAILFRIRAWRFIEGNRLLLRRES</sequence>
<evidence type="ECO:0000313" key="3">
    <source>
        <dbReference type="Proteomes" id="UP000245916"/>
    </source>
</evidence>
<keyword evidence="3" id="KW-1185">Reference proteome</keyword>
<dbReference type="RefSeq" id="WP_109271581.1">
    <property type="nucleotide sequence ID" value="NZ_QFFF01000001.1"/>
</dbReference>
<dbReference type="Pfam" id="PF00535">
    <property type="entry name" value="Glycos_transf_2"/>
    <property type="match status" value="1"/>
</dbReference>
<evidence type="ECO:0000259" key="1">
    <source>
        <dbReference type="Pfam" id="PF00535"/>
    </source>
</evidence>
<dbReference type="InterPro" id="IPR029044">
    <property type="entry name" value="Nucleotide-diphossugar_trans"/>
</dbReference>
<protein>
    <submittedName>
        <fullName evidence="2">Glycosyl transferase family 2</fullName>
    </submittedName>
</protein>
<dbReference type="SUPFAM" id="SSF53448">
    <property type="entry name" value="Nucleotide-diphospho-sugar transferases"/>
    <property type="match status" value="1"/>
</dbReference>
<dbReference type="OrthoDB" id="114108at2"/>
<dbReference type="PANTHER" id="PTHR43646">
    <property type="entry name" value="GLYCOSYLTRANSFERASE"/>
    <property type="match status" value="1"/>
</dbReference>
<accession>A0A2U2J511</accession>
<proteinExistence type="predicted"/>
<dbReference type="AlphaFoldDB" id="A0A2U2J511"/>
<organism evidence="2 3">
    <name type="scientific">Allosphingosinicella humi</name>
    <dbReference type="NCBI Taxonomy" id="2068657"/>
    <lineage>
        <taxon>Bacteria</taxon>
        <taxon>Pseudomonadati</taxon>
        <taxon>Pseudomonadota</taxon>
        <taxon>Alphaproteobacteria</taxon>
        <taxon>Sphingomonadales</taxon>
        <taxon>Sphingomonadaceae</taxon>
        <taxon>Allosphingosinicella</taxon>
    </lineage>
</organism>
<feature type="domain" description="Glycosyltransferase 2-like" evidence="1">
    <location>
        <begin position="4"/>
        <end position="143"/>
    </location>
</feature>
<dbReference type="InterPro" id="IPR001173">
    <property type="entry name" value="Glyco_trans_2-like"/>
</dbReference>
<dbReference type="Proteomes" id="UP000245916">
    <property type="component" value="Unassembled WGS sequence"/>
</dbReference>
<dbReference type="EMBL" id="QFFF01000001">
    <property type="protein sequence ID" value="PWG03443.1"/>
    <property type="molecule type" value="Genomic_DNA"/>
</dbReference>
<dbReference type="GO" id="GO:0016740">
    <property type="term" value="F:transferase activity"/>
    <property type="evidence" value="ECO:0007669"/>
    <property type="project" value="UniProtKB-KW"/>
</dbReference>